<dbReference type="GO" id="GO:0031267">
    <property type="term" value="F:small GTPase binding"/>
    <property type="evidence" value="ECO:0007669"/>
    <property type="project" value="TreeGrafter"/>
</dbReference>
<evidence type="ECO:0000313" key="5">
    <source>
        <dbReference type="EMBL" id="KAF2675120.1"/>
    </source>
</evidence>
<dbReference type="GO" id="GO:0048471">
    <property type="term" value="C:perinuclear region of cytoplasm"/>
    <property type="evidence" value="ECO:0007669"/>
    <property type="project" value="TreeGrafter"/>
</dbReference>
<organism evidence="5 6">
    <name type="scientific">Microthyrium microscopicum</name>
    <dbReference type="NCBI Taxonomy" id="703497"/>
    <lineage>
        <taxon>Eukaryota</taxon>
        <taxon>Fungi</taxon>
        <taxon>Dikarya</taxon>
        <taxon>Ascomycota</taxon>
        <taxon>Pezizomycotina</taxon>
        <taxon>Dothideomycetes</taxon>
        <taxon>Dothideomycetes incertae sedis</taxon>
        <taxon>Microthyriales</taxon>
        <taxon>Microthyriaceae</taxon>
        <taxon>Microthyrium</taxon>
    </lineage>
</organism>
<dbReference type="GO" id="GO:0005829">
    <property type="term" value="C:cytosol"/>
    <property type="evidence" value="ECO:0007669"/>
    <property type="project" value="TreeGrafter"/>
</dbReference>
<dbReference type="OrthoDB" id="184583at2759"/>
<sequence>MAPNIFSLEGQNLRFNSVADIQPHLDALAANNEVTEIRFFDNTIGVEAAAALAEVLKTKKTLQYAGLDSVFGTRTVDEIPKAIDSLLQALLTLPNLHTVNINDNAFGLSTIKPILPFLASHTPLVHLYLNNNGMGPIAGTEIGKALAKLAERKKESGAPALESIVCGRNRLEAGGMEGWEQAFRANTSIKSVRMTQNGIRIGGIMQLINGLKHVKGLEVLDLEDNTFTTKGSKALANALPTWPELKELSLNDCFLGTRGFAAITEALGAGQNNKLEVFKFAYARADENGIKLLADILELSLPALRKIELTGNNFDEDNISVTKIREILDERREAAGVEEGDENWGIEEEIDQESFDESDEDDGTVEEEEVDDSELRRADAAEAAPVAADKDKKVDELADLLGKAEI</sequence>
<dbReference type="InterPro" id="IPR001611">
    <property type="entry name" value="Leu-rich_rpt"/>
</dbReference>
<protein>
    <submittedName>
        <fullName evidence="5">RNI-like protein</fullName>
    </submittedName>
</protein>
<evidence type="ECO:0000256" key="1">
    <source>
        <dbReference type="ARBA" id="ARBA00022468"/>
    </source>
</evidence>
<dbReference type="PANTHER" id="PTHR24113:SF12">
    <property type="entry name" value="RAN GTPASE-ACTIVATING PROTEIN 1"/>
    <property type="match status" value="1"/>
</dbReference>
<dbReference type="GO" id="GO:0005634">
    <property type="term" value="C:nucleus"/>
    <property type="evidence" value="ECO:0007669"/>
    <property type="project" value="TreeGrafter"/>
</dbReference>
<evidence type="ECO:0000256" key="3">
    <source>
        <dbReference type="ARBA" id="ARBA00022737"/>
    </source>
</evidence>
<dbReference type="Pfam" id="PF13516">
    <property type="entry name" value="LRR_6"/>
    <property type="match status" value="1"/>
</dbReference>
<dbReference type="GO" id="GO:0006913">
    <property type="term" value="P:nucleocytoplasmic transport"/>
    <property type="evidence" value="ECO:0007669"/>
    <property type="project" value="TreeGrafter"/>
</dbReference>
<feature type="region of interest" description="Disordered" evidence="4">
    <location>
        <begin position="334"/>
        <end position="392"/>
    </location>
</feature>
<keyword evidence="6" id="KW-1185">Reference proteome</keyword>
<dbReference type="SMART" id="SM00368">
    <property type="entry name" value="LRR_RI"/>
    <property type="match status" value="6"/>
</dbReference>
<dbReference type="Gene3D" id="3.80.10.10">
    <property type="entry name" value="Ribonuclease Inhibitor"/>
    <property type="match status" value="1"/>
</dbReference>
<feature type="compositionally biased region" description="Acidic residues" evidence="4">
    <location>
        <begin position="336"/>
        <end position="372"/>
    </location>
</feature>
<keyword evidence="2" id="KW-0433">Leucine-rich repeat</keyword>
<keyword evidence="3" id="KW-0677">Repeat</keyword>
<proteinExistence type="predicted"/>
<dbReference type="GO" id="GO:0005096">
    <property type="term" value="F:GTPase activator activity"/>
    <property type="evidence" value="ECO:0007669"/>
    <property type="project" value="UniProtKB-KW"/>
</dbReference>
<accession>A0A6A6UTI3</accession>
<dbReference type="SUPFAM" id="SSF52047">
    <property type="entry name" value="RNI-like"/>
    <property type="match status" value="1"/>
</dbReference>
<reference evidence="5" key="1">
    <citation type="journal article" date="2020" name="Stud. Mycol.">
        <title>101 Dothideomycetes genomes: a test case for predicting lifestyles and emergence of pathogens.</title>
        <authorList>
            <person name="Haridas S."/>
            <person name="Albert R."/>
            <person name="Binder M."/>
            <person name="Bloem J."/>
            <person name="Labutti K."/>
            <person name="Salamov A."/>
            <person name="Andreopoulos B."/>
            <person name="Baker S."/>
            <person name="Barry K."/>
            <person name="Bills G."/>
            <person name="Bluhm B."/>
            <person name="Cannon C."/>
            <person name="Castanera R."/>
            <person name="Culley D."/>
            <person name="Daum C."/>
            <person name="Ezra D."/>
            <person name="Gonzalez J."/>
            <person name="Henrissat B."/>
            <person name="Kuo A."/>
            <person name="Liang C."/>
            <person name="Lipzen A."/>
            <person name="Lutzoni F."/>
            <person name="Magnuson J."/>
            <person name="Mondo S."/>
            <person name="Nolan M."/>
            <person name="Ohm R."/>
            <person name="Pangilinan J."/>
            <person name="Park H.-J."/>
            <person name="Ramirez L."/>
            <person name="Alfaro M."/>
            <person name="Sun H."/>
            <person name="Tritt A."/>
            <person name="Yoshinaga Y."/>
            <person name="Zwiers L.-H."/>
            <person name="Turgeon B."/>
            <person name="Goodwin S."/>
            <person name="Spatafora J."/>
            <person name="Crous P."/>
            <person name="Grigoriev I."/>
        </authorList>
    </citation>
    <scope>NUCLEOTIDE SEQUENCE</scope>
    <source>
        <strain evidence="5">CBS 115976</strain>
    </source>
</reference>
<dbReference type="EMBL" id="MU004230">
    <property type="protein sequence ID" value="KAF2675120.1"/>
    <property type="molecule type" value="Genomic_DNA"/>
</dbReference>
<keyword evidence="1" id="KW-0343">GTPase activation</keyword>
<evidence type="ECO:0000256" key="4">
    <source>
        <dbReference type="SAM" id="MobiDB-lite"/>
    </source>
</evidence>
<dbReference type="Proteomes" id="UP000799302">
    <property type="component" value="Unassembled WGS sequence"/>
</dbReference>
<dbReference type="PANTHER" id="PTHR24113">
    <property type="entry name" value="RAN GTPASE-ACTIVATING PROTEIN 1"/>
    <property type="match status" value="1"/>
</dbReference>
<dbReference type="AlphaFoldDB" id="A0A6A6UTI3"/>
<evidence type="ECO:0000256" key="2">
    <source>
        <dbReference type="ARBA" id="ARBA00022614"/>
    </source>
</evidence>
<gene>
    <name evidence="5" type="ORF">BT63DRAFT_420346</name>
</gene>
<name>A0A6A6UTI3_9PEZI</name>
<evidence type="ECO:0000313" key="6">
    <source>
        <dbReference type="Proteomes" id="UP000799302"/>
    </source>
</evidence>
<dbReference type="InterPro" id="IPR027038">
    <property type="entry name" value="RanGap"/>
</dbReference>
<dbReference type="InterPro" id="IPR032675">
    <property type="entry name" value="LRR_dom_sf"/>
</dbReference>